<accession>A0ACB8E5I6</accession>
<sequence length="110" mass="12382">MSDNRDRFRLSLMIPVESSEQEGGGTPGVSCGSHTHARAAQWLAMTGQQQQQPGQSTDSSPAEEWTKRLKRLEEEVSLLSARLRVVEEEWSQLESLNSRGGQEEELQREL</sequence>
<name>A0ACB8E5I6_9SAUR</name>
<comment type="caution">
    <text evidence="1">The sequence shown here is derived from an EMBL/GenBank/DDBJ whole genome shotgun (WGS) entry which is preliminary data.</text>
</comment>
<reference evidence="1" key="1">
    <citation type="submission" date="2021-08" db="EMBL/GenBank/DDBJ databases">
        <title>The first chromosome-level gecko genome reveals the dynamic sex chromosomes of Neotropical dwarf geckos (Sphaerodactylidae: Sphaerodactylus).</title>
        <authorList>
            <person name="Pinto B.J."/>
            <person name="Keating S.E."/>
            <person name="Gamble T."/>
        </authorList>
    </citation>
    <scope>NUCLEOTIDE SEQUENCE</scope>
    <source>
        <strain evidence="1">TG3544</strain>
    </source>
</reference>
<proteinExistence type="predicted"/>
<organism evidence="1 2">
    <name type="scientific">Sphaerodactylus townsendi</name>
    <dbReference type="NCBI Taxonomy" id="933632"/>
    <lineage>
        <taxon>Eukaryota</taxon>
        <taxon>Metazoa</taxon>
        <taxon>Chordata</taxon>
        <taxon>Craniata</taxon>
        <taxon>Vertebrata</taxon>
        <taxon>Euteleostomi</taxon>
        <taxon>Lepidosauria</taxon>
        <taxon>Squamata</taxon>
        <taxon>Bifurcata</taxon>
        <taxon>Gekkota</taxon>
        <taxon>Sphaerodactylidae</taxon>
        <taxon>Sphaerodactylus</taxon>
    </lineage>
</organism>
<protein>
    <submittedName>
        <fullName evidence="1">Uncharacterized protein</fullName>
    </submittedName>
</protein>
<evidence type="ECO:0000313" key="2">
    <source>
        <dbReference type="Proteomes" id="UP000827872"/>
    </source>
</evidence>
<keyword evidence="2" id="KW-1185">Reference proteome</keyword>
<evidence type="ECO:0000313" key="1">
    <source>
        <dbReference type="EMBL" id="KAH7987437.1"/>
    </source>
</evidence>
<dbReference type="Proteomes" id="UP000827872">
    <property type="component" value="Linkage Group LG17"/>
</dbReference>
<gene>
    <name evidence="1" type="ORF">K3G42_005074</name>
</gene>
<dbReference type="EMBL" id="CM037630">
    <property type="protein sequence ID" value="KAH7987437.1"/>
    <property type="molecule type" value="Genomic_DNA"/>
</dbReference>